<dbReference type="SUPFAM" id="SSF53649">
    <property type="entry name" value="Alkaline phosphatase-like"/>
    <property type="match status" value="1"/>
</dbReference>
<dbReference type="InterPro" id="IPR017850">
    <property type="entry name" value="Alkaline_phosphatase_core_sf"/>
</dbReference>
<protein>
    <submittedName>
        <fullName evidence="1">Uncharacterized protein</fullName>
    </submittedName>
</protein>
<dbReference type="Gene3D" id="3.40.720.10">
    <property type="entry name" value="Alkaline Phosphatase, subunit A"/>
    <property type="match status" value="1"/>
</dbReference>
<name>A0A7Y9J404_9PSEU</name>
<reference evidence="1 2" key="1">
    <citation type="submission" date="2020-07" db="EMBL/GenBank/DDBJ databases">
        <title>Sequencing the genomes of 1000 actinobacteria strains.</title>
        <authorList>
            <person name="Klenk H.-P."/>
        </authorList>
    </citation>
    <scope>NUCLEOTIDE SEQUENCE [LARGE SCALE GENOMIC DNA]</scope>
    <source>
        <strain evidence="1 2">DSM 45772</strain>
    </source>
</reference>
<proteinExistence type="predicted"/>
<evidence type="ECO:0000313" key="2">
    <source>
        <dbReference type="Proteomes" id="UP000535890"/>
    </source>
</evidence>
<accession>A0A7Y9J404</accession>
<organism evidence="1 2">
    <name type="scientific">Actinomycetospora corticicola</name>
    <dbReference type="NCBI Taxonomy" id="663602"/>
    <lineage>
        <taxon>Bacteria</taxon>
        <taxon>Bacillati</taxon>
        <taxon>Actinomycetota</taxon>
        <taxon>Actinomycetes</taxon>
        <taxon>Pseudonocardiales</taxon>
        <taxon>Pseudonocardiaceae</taxon>
        <taxon>Actinomycetospora</taxon>
    </lineage>
</organism>
<gene>
    <name evidence="1" type="ORF">BJ983_000715</name>
</gene>
<comment type="caution">
    <text evidence="1">The sequence shown here is derived from an EMBL/GenBank/DDBJ whole genome shotgun (WGS) entry which is preliminary data.</text>
</comment>
<evidence type="ECO:0000313" key="1">
    <source>
        <dbReference type="EMBL" id="NYD34613.1"/>
    </source>
</evidence>
<dbReference type="EMBL" id="JACCBN010000001">
    <property type="protein sequence ID" value="NYD34613.1"/>
    <property type="molecule type" value="Genomic_DNA"/>
</dbReference>
<sequence length="480" mass="52707">MPEPTVVLYELNEVPWRLVDAYVADHPRSTIARLLREGTTWTTVNEDAAHLSPWRTWPTFHRSMYAADHNSFELGQDPATFHGTDLWEPLDEAGVRVGTFGLLQTWPPRKHRSGGFSVPDTFARDAATEPPELGTFQRFNLKMTSENAYSSDAPLSARDLAATGLDLVKRGLTPASAAQLAGHLVKERREPRFQAARPMMQVLPAFDLYWRLHRTHRPRFSAFFTNHVAAMMHRYWGDAVPEYAPAFDYAPDPVFATFCDAAMTLADRQLGRIEKQLQPGDRLVVAASMGQGPIDHRVDTSGLLVLDDGSALARFLGAGPAEQELAMHPMCSLAFDTVDAAARAADQLPRVVDHAGEPLFERIEQQGRSVGFSTRYTAVADDDPRTAHLEADPGALTATYGELGLAVRERMGGSNTAYHIPEGILVDREISSTGQGDVRREINVLDVAPSLLTTVYGIDPPPSMKGGVDGSLFHPTQGAM</sequence>
<dbReference type="RefSeq" id="WP_179792546.1">
    <property type="nucleotide sequence ID" value="NZ_BAABHP010000018.1"/>
</dbReference>
<dbReference type="AlphaFoldDB" id="A0A7Y9J404"/>
<dbReference type="Proteomes" id="UP000535890">
    <property type="component" value="Unassembled WGS sequence"/>
</dbReference>
<keyword evidence="2" id="KW-1185">Reference proteome</keyword>